<evidence type="ECO:0000313" key="3">
    <source>
        <dbReference type="Proteomes" id="UP000178724"/>
    </source>
</evidence>
<dbReference type="InterPro" id="IPR016187">
    <property type="entry name" value="CTDL_fold"/>
</dbReference>
<dbReference type="PANTHER" id="PTHR23150">
    <property type="entry name" value="SULFATASE MODIFYING FACTOR 1, 2"/>
    <property type="match status" value="1"/>
</dbReference>
<dbReference type="GO" id="GO:0120147">
    <property type="term" value="F:formylglycine-generating oxidase activity"/>
    <property type="evidence" value="ECO:0007669"/>
    <property type="project" value="TreeGrafter"/>
</dbReference>
<dbReference type="Pfam" id="PF03781">
    <property type="entry name" value="FGE-sulfatase"/>
    <property type="match status" value="1"/>
</dbReference>
<sequence length="349" mass="38410">MLAGAMLHAHAVMTGELKVKQAAGIGVFNKYLGVNAARREAWGKQTKLFPSAVLARASMSGEWLNKAGQLLEATTDAAKRKALLGQVIAPHITNVTALFGSQIKERAGKLSIVKISDIASLLEWQMPEIELETVNIPAGKFPMGSTEDSTEQPVREATISAFRSGKYEVTNEQYGIYMGQTGYRAPEYWEDEKFGKDQPKNPVVGVDYDDANNFSLWHGRRLLTEAEGEYAARGHVGLIYPWGNKLDLSRVTFNTDRTSPVDAHPDGASLFFGVMGLSGNVGEWRADWHDLYDSEDLIDPKGPETGILRAIRGGSWEDEDSGNLRSAYRSAALPKDRLDFVGFRVAEDK</sequence>
<dbReference type="InterPro" id="IPR051043">
    <property type="entry name" value="Sulfatase_Mod_Factor_Kinase"/>
</dbReference>
<gene>
    <name evidence="2" type="ORF">A2625_05375</name>
</gene>
<dbReference type="PANTHER" id="PTHR23150:SF19">
    <property type="entry name" value="FORMYLGLYCINE-GENERATING ENZYME"/>
    <property type="match status" value="1"/>
</dbReference>
<proteinExistence type="predicted"/>
<dbReference type="EMBL" id="METM01000020">
    <property type="protein sequence ID" value="OGB89862.1"/>
    <property type="molecule type" value="Genomic_DNA"/>
</dbReference>
<reference evidence="2 3" key="1">
    <citation type="journal article" date="2016" name="Nat. Commun.">
        <title>Thousands of microbial genomes shed light on interconnected biogeochemical processes in an aquifer system.</title>
        <authorList>
            <person name="Anantharaman K."/>
            <person name="Brown C.T."/>
            <person name="Hug L.A."/>
            <person name="Sharon I."/>
            <person name="Castelle C.J."/>
            <person name="Probst A.J."/>
            <person name="Thomas B.C."/>
            <person name="Singh A."/>
            <person name="Wilkins M.J."/>
            <person name="Karaoz U."/>
            <person name="Brodie E.L."/>
            <person name="Williams K.H."/>
            <person name="Hubbard S.S."/>
            <person name="Banfield J.F."/>
        </authorList>
    </citation>
    <scope>NUCLEOTIDE SEQUENCE [LARGE SCALE GENOMIC DNA]</scope>
</reference>
<comment type="caution">
    <text evidence="2">The sequence shown here is derived from an EMBL/GenBank/DDBJ whole genome shotgun (WGS) entry which is preliminary data.</text>
</comment>
<dbReference type="Proteomes" id="UP000178724">
    <property type="component" value="Unassembled WGS sequence"/>
</dbReference>
<dbReference type="InterPro" id="IPR042095">
    <property type="entry name" value="SUMF_sf"/>
</dbReference>
<dbReference type="InterPro" id="IPR005532">
    <property type="entry name" value="SUMF_dom"/>
</dbReference>
<dbReference type="SUPFAM" id="SSF56436">
    <property type="entry name" value="C-type lectin-like"/>
    <property type="match status" value="1"/>
</dbReference>
<organism evidence="2 3">
    <name type="scientific">candidate division WOR-1 bacterium RIFCSPHIGHO2_01_FULL_53_15</name>
    <dbReference type="NCBI Taxonomy" id="1802564"/>
    <lineage>
        <taxon>Bacteria</taxon>
        <taxon>Bacillati</taxon>
        <taxon>Saganbacteria</taxon>
    </lineage>
</organism>
<name>A0A1F4Q3N4_UNCSA</name>
<accession>A0A1F4Q3N4</accession>
<evidence type="ECO:0000259" key="1">
    <source>
        <dbReference type="Pfam" id="PF03781"/>
    </source>
</evidence>
<dbReference type="AlphaFoldDB" id="A0A1F4Q3N4"/>
<evidence type="ECO:0000313" key="2">
    <source>
        <dbReference type="EMBL" id="OGB89862.1"/>
    </source>
</evidence>
<feature type="domain" description="Sulfatase-modifying factor enzyme-like" evidence="1">
    <location>
        <begin position="132"/>
        <end position="346"/>
    </location>
</feature>
<protein>
    <recommendedName>
        <fullName evidence="1">Sulfatase-modifying factor enzyme-like domain-containing protein</fullName>
    </recommendedName>
</protein>
<dbReference type="Gene3D" id="3.90.1580.10">
    <property type="entry name" value="paralog of FGE (formylglycine-generating enzyme)"/>
    <property type="match status" value="1"/>
</dbReference>